<accession>A0A1Q9DIS1</accession>
<dbReference type="SUPFAM" id="SSF48208">
    <property type="entry name" value="Six-hairpin glycosidases"/>
    <property type="match status" value="1"/>
</dbReference>
<evidence type="ECO:0000256" key="1">
    <source>
        <dbReference type="ARBA" id="ARBA00023157"/>
    </source>
</evidence>
<dbReference type="Gene3D" id="4.10.110.10">
    <property type="entry name" value="Spasmolytic Protein, domain 1"/>
    <property type="match status" value="1"/>
</dbReference>
<dbReference type="InterPro" id="IPR000519">
    <property type="entry name" value="P_trefoil_dom"/>
</dbReference>
<keyword evidence="1" id="KW-1015">Disulfide bond</keyword>
<dbReference type="GO" id="GO:0004553">
    <property type="term" value="F:hydrolase activity, hydrolyzing O-glycosyl compounds"/>
    <property type="evidence" value="ECO:0007669"/>
    <property type="project" value="UniProtKB-ARBA"/>
</dbReference>
<dbReference type="SUPFAM" id="SSF57492">
    <property type="entry name" value="Trefoil"/>
    <property type="match status" value="1"/>
</dbReference>
<proteinExistence type="predicted"/>
<dbReference type="InterPro" id="IPR012340">
    <property type="entry name" value="NA-bd_OB-fold"/>
</dbReference>
<dbReference type="InterPro" id="IPR032675">
    <property type="entry name" value="LRR_dom_sf"/>
</dbReference>
<dbReference type="InterPro" id="IPR008928">
    <property type="entry name" value="6-hairpin_glycosidase_sf"/>
</dbReference>
<dbReference type="SUPFAM" id="SSF52047">
    <property type="entry name" value="RNI-like"/>
    <property type="match status" value="1"/>
</dbReference>
<comment type="caution">
    <text evidence="5">The sequence shown here is derived from an EMBL/GenBank/DDBJ whole genome shotgun (WGS) entry which is preliminary data.</text>
</comment>
<dbReference type="Pfam" id="PF00088">
    <property type="entry name" value="Trefoil"/>
    <property type="match status" value="1"/>
</dbReference>
<dbReference type="InterPro" id="IPR012341">
    <property type="entry name" value="6hp_glycosidase-like_sf"/>
</dbReference>
<feature type="region of interest" description="Disordered" evidence="3">
    <location>
        <begin position="78"/>
        <end position="115"/>
    </location>
</feature>
<protein>
    <submittedName>
        <fullName evidence="5">Glucoamylase 1</fullName>
    </submittedName>
</protein>
<dbReference type="Gene3D" id="1.50.10.10">
    <property type="match status" value="1"/>
</dbReference>
<dbReference type="OrthoDB" id="445225at2759"/>
<dbReference type="SUPFAM" id="SSF50249">
    <property type="entry name" value="Nucleic acid-binding proteins"/>
    <property type="match status" value="1"/>
</dbReference>
<dbReference type="SUPFAM" id="SSF53335">
    <property type="entry name" value="S-adenosyl-L-methionine-dependent methyltransferases"/>
    <property type="match status" value="2"/>
</dbReference>
<keyword evidence="6" id="KW-1185">Reference proteome</keyword>
<evidence type="ECO:0000256" key="2">
    <source>
        <dbReference type="PROSITE-ProRule" id="PRU00779"/>
    </source>
</evidence>
<gene>
    <name evidence="5" type="ORF">AK812_SmicGene22853</name>
</gene>
<evidence type="ECO:0000256" key="3">
    <source>
        <dbReference type="SAM" id="MobiDB-lite"/>
    </source>
</evidence>
<organism evidence="5 6">
    <name type="scientific">Symbiodinium microadriaticum</name>
    <name type="common">Dinoflagellate</name>
    <name type="synonym">Zooxanthella microadriatica</name>
    <dbReference type="NCBI Taxonomy" id="2951"/>
    <lineage>
        <taxon>Eukaryota</taxon>
        <taxon>Sar</taxon>
        <taxon>Alveolata</taxon>
        <taxon>Dinophyceae</taxon>
        <taxon>Suessiales</taxon>
        <taxon>Symbiodiniaceae</taxon>
        <taxon>Symbiodinium</taxon>
    </lineage>
</organism>
<dbReference type="InterPro" id="IPR011613">
    <property type="entry name" value="GH15-like"/>
</dbReference>
<dbReference type="PROSITE" id="PS51448">
    <property type="entry name" value="P_TREFOIL_2"/>
    <property type="match status" value="1"/>
</dbReference>
<dbReference type="Pfam" id="PF00723">
    <property type="entry name" value="Glyco_hydro_15"/>
    <property type="match status" value="1"/>
</dbReference>
<dbReference type="Proteomes" id="UP000186817">
    <property type="component" value="Unassembled WGS sequence"/>
</dbReference>
<dbReference type="SMART" id="SM00018">
    <property type="entry name" value="PD"/>
    <property type="match status" value="1"/>
</dbReference>
<evidence type="ECO:0000259" key="4">
    <source>
        <dbReference type="PROSITE" id="PS51448"/>
    </source>
</evidence>
<name>A0A1Q9DIS1_SYMMI</name>
<dbReference type="CDD" id="cd00111">
    <property type="entry name" value="Trefoil"/>
    <property type="match status" value="1"/>
</dbReference>
<evidence type="ECO:0000313" key="5">
    <source>
        <dbReference type="EMBL" id="OLP95055.1"/>
    </source>
</evidence>
<dbReference type="EMBL" id="LSRX01000518">
    <property type="protein sequence ID" value="OLP95055.1"/>
    <property type="molecule type" value="Genomic_DNA"/>
</dbReference>
<comment type="caution">
    <text evidence="2">Lacks conserved residue(s) required for the propagation of feature annotation.</text>
</comment>
<feature type="domain" description="P-type" evidence="4">
    <location>
        <begin position="1059"/>
        <end position="1104"/>
    </location>
</feature>
<feature type="region of interest" description="Disordered" evidence="3">
    <location>
        <begin position="519"/>
        <end position="539"/>
    </location>
</feature>
<dbReference type="InterPro" id="IPR029063">
    <property type="entry name" value="SAM-dependent_MTases_sf"/>
</dbReference>
<dbReference type="InterPro" id="IPR044913">
    <property type="entry name" value="P_trefoil_dom_sf"/>
</dbReference>
<dbReference type="Gene3D" id="3.80.10.10">
    <property type="entry name" value="Ribonuclease Inhibitor"/>
    <property type="match status" value="1"/>
</dbReference>
<feature type="region of interest" description="Disordered" evidence="3">
    <location>
        <begin position="251"/>
        <end position="277"/>
    </location>
</feature>
<reference evidence="5 6" key="1">
    <citation type="submission" date="2016-02" db="EMBL/GenBank/DDBJ databases">
        <title>Genome analysis of coral dinoflagellate symbionts highlights evolutionary adaptations to a symbiotic lifestyle.</title>
        <authorList>
            <person name="Aranda M."/>
            <person name="Li Y."/>
            <person name="Liew Y.J."/>
            <person name="Baumgarten S."/>
            <person name="Simakov O."/>
            <person name="Wilson M."/>
            <person name="Piel J."/>
            <person name="Ashoor H."/>
            <person name="Bougouffa S."/>
            <person name="Bajic V.B."/>
            <person name="Ryu T."/>
            <person name="Ravasi T."/>
            <person name="Bayer T."/>
            <person name="Micklem G."/>
            <person name="Kim H."/>
            <person name="Bhak J."/>
            <person name="Lajeunesse T.C."/>
            <person name="Voolstra C.R."/>
        </authorList>
    </citation>
    <scope>NUCLEOTIDE SEQUENCE [LARGE SCALE GENOMIC DNA]</scope>
    <source>
        <strain evidence="5 6">CCMP2467</strain>
    </source>
</reference>
<dbReference type="GO" id="GO:0005975">
    <property type="term" value="P:carbohydrate metabolic process"/>
    <property type="evidence" value="ECO:0007669"/>
    <property type="project" value="InterPro"/>
</dbReference>
<dbReference type="PANTHER" id="PTHR31616:SF9">
    <property type="entry name" value="GLUCOAMYLASE, INTRACELLULAR SPORULATION-SPECIFIC"/>
    <property type="match status" value="1"/>
</dbReference>
<evidence type="ECO:0000313" key="6">
    <source>
        <dbReference type="Proteomes" id="UP000186817"/>
    </source>
</evidence>
<dbReference type="PANTHER" id="PTHR31616">
    <property type="entry name" value="TREHALASE"/>
    <property type="match status" value="1"/>
</dbReference>
<dbReference type="Gene3D" id="3.40.50.150">
    <property type="entry name" value="Vaccinia Virus protein VP39"/>
    <property type="match status" value="2"/>
</dbReference>
<sequence>MSTPYRGFLAAAAISVPLEAASARVSVALGAVRGGDVRGWIADNGWNGSSLLCRKIGQSGTMTTCTMQLHSGTYSTAAREAMATDPGTARNGACGSGSNGRERSRSPQGSGKGNAEVFAGDAAESAEAVAPCGGVPAQLPALPANGAPAGLGLPGSPGAPCPPCGPCMGPCATGPCMVNPMLQMQQMQMMQMQQMQQMVGMGMMMGNMFNMMGAGGVPAVPGVPGVPSVPSFDPMALMATGAQAAEEEEEVDVPPGPSSTVGHPNYRPPDADQIPGVTDKRFEGKIRLWWDSKGHGLIECEEVRLKFPGQDGVFLHDSQRRHFKKGDEVTFAVFVNFRGRPQATELRRMKPDEKRSLRHPPVLVVHVRNGPDGCTLEVLHRPVARQPGCFVFVGYPRPLAGTRVVKLRGVEFYAFTAPHEDTIQVAVWRQLGDVVDAGYRQPGDSSPFSVQQVCTGDSLSPGRIGARVGPLADLYQRKEFDRRAWVYWESFWVPTTLAGAKGSAAKPLFNLATVAPAGAEAQRNGPDPAQAAKTEDTGTALSKAEAFSEIYRRNVWPGLLSRSGPGRDGKVSVYSKDEASEAAMLLAALTAPRDRASVLAGAQDALFSPSSPEVRKQAALLEGDEGDDDDSEHFEENGADYFEEDHPEEDPEDDEAVYLSEAYREWELHYLRRLAMRIHRLLTMELDRSEEALFAVFVQHDANLDGRVRGDEATKLMQAIEDCAPGSLTESTPQRKDGSISLVSLLRWYTGSNGSEHKAASYSFSAATLLTGLLGSGVVGCDAGAGLAVMGYRRIYSQLRELKEEKMVTMIMEKESQSGLLETMPEYYKLLAKEFEGDMELLFELFCEVDESNNLMLEEREVEIMLRKMDTGATPEDLRRYVAEINLALLGMLPQNRPGCLMAEGSSEASMPDGLPEEVKKKRINVLGFEVAVAESKIRKVFLGATGFFIIFNSLTLPFALPKLRRFLGAPYVPMKRNAVEVPSTSTFSGLMDRAAAVLDAASLAEVQTLPLSSQTPRPDACAAAAGSCALSGENLELIAMLRALCASSILPAIWASSDGCQQISPTERVDCQKMDESSCTAAGCCWSPVDPNPDNLPWCFFSDKKVQTCKIGADPKTPFSASELQEVAKYFEANLDAEGTGEVMASPDHATGPGGDYYYAWARDGALSMNAYLQSKGSLQEMEAKMDAWISWLERSQNQPDPNNINILVEPKYLIPEGTPYTGGWCRPQNDGPGLRSITAMAYAGLKPSLGSRVWALVKQNLDWVVENYDSETCDLWEEVRSPDFFWNRYTMRKALKQGAAFAKSVGGDEARASKYSETAAALSNQLSSHIDPSGYVFESSNRRKDTAVIEAFNVGDMDDGVFAPLSKEVVSTLSELSQLFCRSYAINQHAASKGLAGVLFGRYEGDNYDGGNPWVLLTASASTLLYRQAAAAAQAPPTGEVKTLLSDLLGREPTPQNLLGAGDALLLLMKKYLTNGMHMNEQIDRSTGRFLCAALHEDADRLRPLLKGSFVWWERLVTLDLAKTLEMGGSGLKRGLCRSLAEDGTMWIVEDELAAMLPPVYQQLKALRRMSLAVSYEDMRGEGSKLSAPNCLQEVGSLPAMQELYIATDHCCLEVALLGALAQLGNLRKLWLHLGSLQYNEAVSGALVARLPCKFLEVLSLWGTARLLRDVLSALGPQGSRSMPQLKELDLSMHREAPGGRITDARHGPGEVPSDAVWAVLERGAPGLEHFCLCGALAWYPPISDAWFSTLLQALRGGHGSALRSLDIRQNRIRADVAERLSDRLHSLRSKDFDLLWDGMGGSGTAQVVLFGQVLPAWAARRGGTSSKAGPLAGLRLVDFGSGDGRLVAAAAKRGMHATGYELNPYLVLWSRLRCFRALRTGPGSGQLRWANVWSADLRDADVVTVYGRPGDSFMEHAAKKLDEELPSNAAVVSHFFDVPGWERRLVQDVDGLKLYDFSLRGDDHRSADGPLSFASLIDWWDQARTVPNSLVSEKGSALVASIKGRSYAATVAGLFGDTAVQRRWDQADAEGTLQALRQAYCRTWREVREYKAERDLRKAETECWKEEFFPVSAMSDPFHPMVRIAVTAIDMALDLMVAAVLSRRSVQYTGVDIVQHVTEENQRSFPSHRFIAADCSSNAELPQADVVFSKETLNHMFVEDAVQALKCFRRSSRYLVTNIHRGAPNNLGASKGHHAHYVPYDFSLPPFNLRKLCQLVPINHEDWTEFALFAL</sequence>